<sequence>MYTHNFFSVKIRPIQADIAKIRLNASSYLKDNDDTSLAKNAYKGWFSRTRAILTKLEKAENELTIYEIVSYQQQLSKHLHYIRNKDSQMHADKRKVLHRILLSLNSLITLKKKQLFQTLANLEVILAANKDYFSEEEIKHFHKQVHKIQKLFNPHHAHLRIYLNKVKSTIEHFISFIREKIAPVLPKHNKQSINVSVNKLMFILEEKLQTDCMQLLTEIKNSINTNRKNKLFIHFAKNHKQLLAISPGNPAKSHQLYLFIKAFLEDLKDHIDKATTAKSRQIYVSQYNVLIKLFKKVQRNNIYYLDDKHFDELENTRFEIEALEIKPAHAPPRQGNEIIHFLNAYEDISAPQAQLKGAFPSIMRSIQNAKYLICVAGWEINLHLDYLQPTLKTAEEHEKSPYTLGKVLVQKAIDNPNLVIAIKVWAQFWDNKLTYHHDSIAYLDAIAKEKGLKNGLADLPNLQFRAVNHTRNFNTHHTKAVITDAEFTLNDGTKKRKLTAFYGGLDLSRDRMDDFRHSNQRAANAYGWRDTHQQVIGPVVADMLNDFASAWHNANNGVLKFWNKWTKDKYNYCSFARFCRNIGNTQLLNYTKLSSPNSLWQSQLLRSTMSVSHSSFWAAAKPYEKSIAIGYKDAIAEAQHVIELESQYLIGGPGIHAKPEHAAFNPIPQALVDKIVERFNANEPFHVFVTLPMLPNANSAPGKLEMDSIRALQWLTIKWIMNEIEQRTQQPWWHFISFNFLAQWHGQTPEYKQLASQEGIDRNKLIEAAQRSPIYVHSKFLRVDNHLMICGSANANERSMRGDGGDSELAIISRPEPGYEEACQEQIIAQRTHNYRVTLGEEFVKTYPESVIHPERYAQQIRQQALSNFKHFHSNKESLSNNPTASILATWPFVYSKELGHVGEYQPGYSNLIDTPKGEEEEDFYQWHPEHFPETLHALAKLDIRLAY</sequence>
<name>A0A378HYR9_9GAMM</name>
<keyword evidence="3" id="KW-0443">Lipid metabolism</keyword>
<protein>
    <submittedName>
        <fullName evidence="5">Phospholipase D Active site motif</fullName>
    </submittedName>
</protein>
<dbReference type="PROSITE" id="PS50035">
    <property type="entry name" value="PLD"/>
    <property type="match status" value="2"/>
</dbReference>
<accession>A0A378HYR9</accession>
<reference evidence="5 6" key="1">
    <citation type="submission" date="2018-06" db="EMBL/GenBank/DDBJ databases">
        <authorList>
            <consortium name="Pathogen Informatics"/>
            <person name="Doyle S."/>
        </authorList>
    </citation>
    <scope>NUCLEOTIDE SEQUENCE [LARGE SCALE GENOMIC DNA]</scope>
    <source>
        <strain evidence="5 6">NCTC13315</strain>
    </source>
</reference>
<evidence type="ECO:0000259" key="4">
    <source>
        <dbReference type="PROSITE" id="PS50035"/>
    </source>
</evidence>
<evidence type="ECO:0000256" key="3">
    <source>
        <dbReference type="ARBA" id="ARBA00023098"/>
    </source>
</evidence>
<feature type="domain" description="PLD phosphodiesterase" evidence="4">
    <location>
        <begin position="772"/>
        <end position="799"/>
    </location>
</feature>
<dbReference type="OrthoDB" id="8828485at2"/>
<dbReference type="PANTHER" id="PTHR18896:SF60">
    <property type="entry name" value="PHOSPHOLIPASE D"/>
    <property type="match status" value="1"/>
</dbReference>
<dbReference type="PANTHER" id="PTHR18896">
    <property type="entry name" value="PHOSPHOLIPASE D"/>
    <property type="match status" value="1"/>
</dbReference>
<dbReference type="SMART" id="SM00155">
    <property type="entry name" value="PLDc"/>
    <property type="match status" value="2"/>
</dbReference>
<evidence type="ECO:0000256" key="1">
    <source>
        <dbReference type="ARBA" id="ARBA00022737"/>
    </source>
</evidence>
<dbReference type="EMBL" id="UGNV01000001">
    <property type="protein sequence ID" value="STX27681.1"/>
    <property type="molecule type" value="Genomic_DNA"/>
</dbReference>
<dbReference type="AlphaFoldDB" id="A0A378HYR9"/>
<evidence type="ECO:0000313" key="6">
    <source>
        <dbReference type="Proteomes" id="UP000254968"/>
    </source>
</evidence>
<dbReference type="InterPro" id="IPR001736">
    <property type="entry name" value="PLipase_D/transphosphatidylase"/>
</dbReference>
<feature type="domain" description="PLD phosphodiesterase" evidence="4">
    <location>
        <begin position="472"/>
        <end position="511"/>
    </location>
</feature>
<organism evidence="5 6">
    <name type="scientific">Legionella beliardensis</name>
    <dbReference type="NCBI Taxonomy" id="91822"/>
    <lineage>
        <taxon>Bacteria</taxon>
        <taxon>Pseudomonadati</taxon>
        <taxon>Pseudomonadota</taxon>
        <taxon>Gammaproteobacteria</taxon>
        <taxon>Legionellales</taxon>
        <taxon>Legionellaceae</taxon>
        <taxon>Legionella</taxon>
    </lineage>
</organism>
<keyword evidence="6" id="KW-1185">Reference proteome</keyword>
<keyword evidence="2" id="KW-0378">Hydrolase</keyword>
<keyword evidence="1" id="KW-0677">Repeat</keyword>
<dbReference type="RefSeq" id="WP_115301478.1">
    <property type="nucleotide sequence ID" value="NZ_CAAAHO010000003.1"/>
</dbReference>
<dbReference type="SUPFAM" id="SSF56024">
    <property type="entry name" value="Phospholipase D/nuclease"/>
    <property type="match status" value="2"/>
</dbReference>
<gene>
    <name evidence="5" type="ORF">NCTC13315_00188</name>
</gene>
<dbReference type="InterPro" id="IPR015679">
    <property type="entry name" value="PLipase_D_fam"/>
</dbReference>
<evidence type="ECO:0000313" key="5">
    <source>
        <dbReference type="EMBL" id="STX27681.1"/>
    </source>
</evidence>
<dbReference type="GO" id="GO:0005886">
    <property type="term" value="C:plasma membrane"/>
    <property type="evidence" value="ECO:0007669"/>
    <property type="project" value="TreeGrafter"/>
</dbReference>
<dbReference type="Gene3D" id="3.30.870.10">
    <property type="entry name" value="Endonuclease Chain A"/>
    <property type="match status" value="2"/>
</dbReference>
<dbReference type="GO" id="GO:0009395">
    <property type="term" value="P:phospholipid catabolic process"/>
    <property type="evidence" value="ECO:0007669"/>
    <property type="project" value="TreeGrafter"/>
</dbReference>
<proteinExistence type="predicted"/>
<evidence type="ECO:0000256" key="2">
    <source>
        <dbReference type="ARBA" id="ARBA00022801"/>
    </source>
</evidence>
<dbReference type="Proteomes" id="UP000254968">
    <property type="component" value="Unassembled WGS sequence"/>
</dbReference>
<dbReference type="GO" id="GO:0004630">
    <property type="term" value="F:phospholipase D activity"/>
    <property type="evidence" value="ECO:0007669"/>
    <property type="project" value="TreeGrafter"/>
</dbReference>